<dbReference type="Proteomes" id="UP000748531">
    <property type="component" value="Unassembled WGS sequence"/>
</dbReference>
<feature type="compositionally biased region" description="Polar residues" evidence="1">
    <location>
        <begin position="305"/>
        <end position="315"/>
    </location>
</feature>
<evidence type="ECO:0000313" key="2">
    <source>
        <dbReference type="EMBL" id="KAF5400279.1"/>
    </source>
</evidence>
<feature type="region of interest" description="Disordered" evidence="1">
    <location>
        <begin position="293"/>
        <end position="315"/>
    </location>
</feature>
<comment type="caution">
    <text evidence="2">The sequence shown here is derived from an EMBL/GenBank/DDBJ whole genome shotgun (WGS) entry which is preliminary data.</text>
</comment>
<proteinExistence type="predicted"/>
<gene>
    <name evidence="2" type="ORF">PHET_06075</name>
</gene>
<dbReference type="OrthoDB" id="6259922at2759"/>
<evidence type="ECO:0000256" key="1">
    <source>
        <dbReference type="SAM" id="MobiDB-lite"/>
    </source>
</evidence>
<keyword evidence="3" id="KW-1185">Reference proteome</keyword>
<name>A0A8J4T8X2_9TREM</name>
<reference evidence="2" key="1">
    <citation type="submission" date="2019-05" db="EMBL/GenBank/DDBJ databases">
        <title>Annotation for the trematode Paragonimus heterotremus.</title>
        <authorList>
            <person name="Choi Y.-J."/>
        </authorList>
    </citation>
    <scope>NUCLEOTIDE SEQUENCE</scope>
    <source>
        <strain evidence="2">LC</strain>
    </source>
</reference>
<organism evidence="2 3">
    <name type="scientific">Paragonimus heterotremus</name>
    <dbReference type="NCBI Taxonomy" id="100268"/>
    <lineage>
        <taxon>Eukaryota</taxon>
        <taxon>Metazoa</taxon>
        <taxon>Spiralia</taxon>
        <taxon>Lophotrochozoa</taxon>
        <taxon>Platyhelminthes</taxon>
        <taxon>Trematoda</taxon>
        <taxon>Digenea</taxon>
        <taxon>Plagiorchiida</taxon>
        <taxon>Troglotremata</taxon>
        <taxon>Troglotrematidae</taxon>
        <taxon>Paragonimus</taxon>
    </lineage>
</organism>
<sequence>MDENLIGESRILNILRVINARLRYVIDKEHNPPDSLNLFKPISKIGKEKTDGFISPVNNLSHGSPHPAPVRPISPAVTGEKDSGVFSLKHFSDDPRILLKAEHFVPVTNTTNSVGSVAARIDDHKQLDLNYPLRVSHTHTRVPFTPGCSNHNAIRHGIAQEEDPSSTTKQAELLFRRWATSGDTTLPTGRSDSRFDGPASRETEHLSVCSCSEALPITTSSLRSLQVPKILLDDDNQSPTDCRTHQPTCNVTRIVTECTQALPTVNKLVRPRYARVPSPYVKTVMKLGPHLKESTQKRAAKVNPDSRQLRTSTSAVPETVTPTLNKAKLKCFGCSQGAAGIVSRKWLEQLIAKLQHLLVTDDIPCPKHCIHEPHNVGIDRLQRPQNVVIGDQISPETTLFNKKESFKITPSVRCRRHDFPVFVPVDECLPKRKLMSPSRITPEHRTATSIPQVLRSGYSEKVTVALHLDCFRIVCYPGHSFIPLLSDPLISLTQTIPFEVNWPNGLSECEGCNQMMFNLNSSKVPNFHCTNDSNKICYLRRMAGFTQLFEFLLL</sequence>
<protein>
    <submittedName>
        <fullName evidence="2">Uncharacterized protein</fullName>
    </submittedName>
</protein>
<dbReference type="AlphaFoldDB" id="A0A8J4T8X2"/>
<evidence type="ECO:0000313" key="3">
    <source>
        <dbReference type="Proteomes" id="UP000748531"/>
    </source>
</evidence>
<dbReference type="EMBL" id="LUCH01003322">
    <property type="protein sequence ID" value="KAF5400279.1"/>
    <property type="molecule type" value="Genomic_DNA"/>
</dbReference>
<accession>A0A8J4T8X2</accession>